<dbReference type="GO" id="GO:0008973">
    <property type="term" value="F:phosphopentomutase activity"/>
    <property type="evidence" value="ECO:0007669"/>
    <property type="project" value="TreeGrafter"/>
</dbReference>
<evidence type="ECO:0000313" key="10">
    <source>
        <dbReference type="Proteomes" id="UP000003812"/>
    </source>
</evidence>
<comment type="catalytic activity">
    <reaction evidence="1">
        <text>alpha-D-glucose 1-phosphate = alpha-D-glucose 6-phosphate</text>
        <dbReference type="Rhea" id="RHEA:23536"/>
        <dbReference type="ChEBI" id="CHEBI:58225"/>
        <dbReference type="ChEBI" id="CHEBI:58601"/>
        <dbReference type="EC" id="5.4.2.2"/>
    </reaction>
</comment>
<dbReference type="PANTHER" id="PTHR45745">
    <property type="entry name" value="PHOSPHOMANNOMUTASE 45A"/>
    <property type="match status" value="1"/>
</dbReference>
<evidence type="ECO:0000256" key="3">
    <source>
        <dbReference type="ARBA" id="ARBA00022526"/>
    </source>
</evidence>
<dbReference type="EMBL" id="AEKM01000010">
    <property type="protein sequence ID" value="EFQ55065.1"/>
    <property type="molecule type" value="Genomic_DNA"/>
</dbReference>
<dbReference type="InterPro" id="IPR036900">
    <property type="entry name" value="A-D-PHexomutase_C_sf"/>
</dbReference>
<evidence type="ECO:0000256" key="1">
    <source>
        <dbReference type="ARBA" id="ARBA00000443"/>
    </source>
</evidence>
<evidence type="ECO:0000256" key="2">
    <source>
        <dbReference type="ARBA" id="ARBA00012728"/>
    </source>
</evidence>
<dbReference type="Proteomes" id="UP000003812">
    <property type="component" value="Unassembled WGS sequence"/>
</dbReference>
<evidence type="ECO:0000259" key="7">
    <source>
        <dbReference type="Pfam" id="PF00408"/>
    </source>
</evidence>
<name>E3CDU7_STRPA</name>
<dbReference type="Gene3D" id="3.40.120.10">
    <property type="entry name" value="Alpha-D-Glucose-1,6-Bisphosphate, subunit A, domain 3"/>
    <property type="match status" value="1"/>
</dbReference>
<evidence type="ECO:0000313" key="9">
    <source>
        <dbReference type="EMBL" id="EFQ55065.1"/>
    </source>
</evidence>
<dbReference type="GO" id="GO:0046872">
    <property type="term" value="F:metal ion binding"/>
    <property type="evidence" value="ECO:0007669"/>
    <property type="project" value="UniProtKB-KW"/>
</dbReference>
<sequence>MLGFEESFGYLIKPFVRDKDAIQAVLIVAEIAAYYRSRGMTLADGIEEIYKQYGYFAEKTISVTLSGVDGAAEIKKIMDKFRGNAPKQFNKTDIAKTEDFLEQTATTADGVEKLTTPPSNVLKYILADDSWFAVRPSGTEPKIKFYIATVGSSEADAKEKIANIEAEINAFVG</sequence>
<organism evidence="9 10">
    <name type="scientific">Streptococcus parasanguinis F0405</name>
    <dbReference type="NCBI Taxonomy" id="905067"/>
    <lineage>
        <taxon>Bacteria</taxon>
        <taxon>Bacillati</taxon>
        <taxon>Bacillota</taxon>
        <taxon>Bacilli</taxon>
        <taxon>Lactobacillales</taxon>
        <taxon>Streptococcaceae</taxon>
        <taxon>Streptococcus</taxon>
    </lineage>
</organism>
<accession>E3CDU7</accession>
<dbReference type="Pfam" id="PF02880">
    <property type="entry name" value="PGM_PMM_III"/>
    <property type="match status" value="1"/>
</dbReference>
<keyword evidence="6" id="KW-0413">Isomerase</keyword>
<protein>
    <recommendedName>
        <fullName evidence="2">phosphoglucomutase (alpha-D-glucose-1,6-bisphosphate-dependent)</fullName>
        <ecNumber evidence="2">5.4.2.2</ecNumber>
    </recommendedName>
</protein>
<dbReference type="SUPFAM" id="SSF55957">
    <property type="entry name" value="Phosphoglucomutase, C-terminal domain"/>
    <property type="match status" value="1"/>
</dbReference>
<dbReference type="PANTHER" id="PTHR45745:SF1">
    <property type="entry name" value="PHOSPHOGLUCOMUTASE 2B-RELATED"/>
    <property type="match status" value="1"/>
</dbReference>
<keyword evidence="3" id="KW-0119">Carbohydrate metabolism</keyword>
<dbReference type="EC" id="5.4.2.2" evidence="2"/>
<proteinExistence type="predicted"/>
<evidence type="ECO:0000256" key="4">
    <source>
        <dbReference type="ARBA" id="ARBA00022723"/>
    </source>
</evidence>
<dbReference type="Pfam" id="PF00408">
    <property type="entry name" value="PGM_PMM_IV"/>
    <property type="match status" value="1"/>
</dbReference>
<keyword evidence="5" id="KW-0460">Magnesium</keyword>
<evidence type="ECO:0000256" key="5">
    <source>
        <dbReference type="ARBA" id="ARBA00022842"/>
    </source>
</evidence>
<dbReference type="SUPFAM" id="SSF53738">
    <property type="entry name" value="Phosphoglucomutase, first 3 domains"/>
    <property type="match status" value="1"/>
</dbReference>
<reference evidence="9 10" key="1">
    <citation type="submission" date="2010-10" db="EMBL/GenBank/DDBJ databases">
        <authorList>
            <person name="Durkin A.S."/>
            <person name="Madupu R."/>
            <person name="Torralba M."/>
            <person name="Gillis M."/>
            <person name="Methe B."/>
            <person name="Sutton G."/>
            <person name="Nelson K.E."/>
        </authorList>
    </citation>
    <scope>NUCLEOTIDE SEQUENCE [LARGE SCALE GENOMIC DNA]</scope>
    <source>
        <strain evidence="9 10">F0405</strain>
    </source>
</reference>
<feature type="domain" description="Alpha-D-phosphohexomutase alpha/beta/alpha" evidence="8">
    <location>
        <begin position="2"/>
        <end position="53"/>
    </location>
</feature>
<dbReference type="GO" id="GO:0004614">
    <property type="term" value="F:phosphoglucomutase activity"/>
    <property type="evidence" value="ECO:0007669"/>
    <property type="project" value="UniProtKB-EC"/>
</dbReference>
<keyword evidence="4" id="KW-0479">Metal-binding</keyword>
<evidence type="ECO:0000259" key="8">
    <source>
        <dbReference type="Pfam" id="PF02880"/>
    </source>
</evidence>
<dbReference type="Gene3D" id="3.30.310.50">
    <property type="entry name" value="Alpha-D-phosphohexomutase, C-terminal domain"/>
    <property type="match status" value="1"/>
</dbReference>
<gene>
    <name evidence="9" type="ORF">HMPREF9626_1088</name>
</gene>
<dbReference type="GO" id="GO:0006006">
    <property type="term" value="P:glucose metabolic process"/>
    <property type="evidence" value="ECO:0007669"/>
    <property type="project" value="UniProtKB-KW"/>
</dbReference>
<keyword evidence="3" id="KW-0313">Glucose metabolism</keyword>
<dbReference type="InterPro" id="IPR005843">
    <property type="entry name" value="A-D-PHexomutase_C"/>
</dbReference>
<dbReference type="InterPro" id="IPR005846">
    <property type="entry name" value="A-D-PHexomutase_a/b/a-III"/>
</dbReference>
<comment type="caution">
    <text evidence="9">The sequence shown here is derived from an EMBL/GenBank/DDBJ whole genome shotgun (WGS) entry which is preliminary data.</text>
</comment>
<evidence type="ECO:0000256" key="6">
    <source>
        <dbReference type="ARBA" id="ARBA00023235"/>
    </source>
</evidence>
<dbReference type="GO" id="GO:0006166">
    <property type="term" value="P:purine ribonucleoside salvage"/>
    <property type="evidence" value="ECO:0007669"/>
    <property type="project" value="TreeGrafter"/>
</dbReference>
<dbReference type="AlphaFoldDB" id="E3CDU7"/>
<dbReference type="InterPro" id="IPR016055">
    <property type="entry name" value="A-D-PHexomutase_a/b/a-I/II/III"/>
</dbReference>
<feature type="domain" description="Alpha-D-phosphohexomutase C-terminal" evidence="7">
    <location>
        <begin position="109"/>
        <end position="155"/>
    </location>
</feature>